<dbReference type="RefSeq" id="WP_079704698.1">
    <property type="nucleotide sequence ID" value="NZ_FXAP01000002.1"/>
</dbReference>
<name>A0A3N2C7I2_9MICO</name>
<reference evidence="1 2" key="1">
    <citation type="submission" date="2018-11" db="EMBL/GenBank/DDBJ databases">
        <title>Sequencing the genomes of 1000 actinobacteria strains.</title>
        <authorList>
            <person name="Klenk H.-P."/>
        </authorList>
    </citation>
    <scope>NUCLEOTIDE SEQUENCE [LARGE SCALE GENOMIC DNA]</scope>
    <source>
        <strain evidence="1 2">DSM 14012</strain>
    </source>
</reference>
<comment type="caution">
    <text evidence="1">The sequence shown here is derived from an EMBL/GenBank/DDBJ whole genome shotgun (WGS) entry which is preliminary data.</text>
</comment>
<sequence>MKLIATVRDRATITTEASAPDVAALRAAVLASTPPGHALAGLHGGGRVNGDLVGTAVFRPTATRTIEAEGRDYPSARKALEALVPEEQVVLSVHAVDQ</sequence>
<proteinExistence type="predicted"/>
<dbReference type="AlphaFoldDB" id="A0A3N2C7I2"/>
<organism evidence="1 2">
    <name type="scientific">Plantibacter flavus</name>
    <dbReference type="NCBI Taxonomy" id="150123"/>
    <lineage>
        <taxon>Bacteria</taxon>
        <taxon>Bacillati</taxon>
        <taxon>Actinomycetota</taxon>
        <taxon>Actinomycetes</taxon>
        <taxon>Micrococcales</taxon>
        <taxon>Microbacteriaceae</taxon>
        <taxon>Plantibacter</taxon>
    </lineage>
</organism>
<evidence type="ECO:0000313" key="1">
    <source>
        <dbReference type="EMBL" id="ROR83264.1"/>
    </source>
</evidence>
<dbReference type="Proteomes" id="UP000266915">
    <property type="component" value="Unassembled WGS sequence"/>
</dbReference>
<keyword evidence="2" id="KW-1185">Reference proteome</keyword>
<protein>
    <submittedName>
        <fullName evidence="1">Uncharacterized protein</fullName>
    </submittedName>
</protein>
<dbReference type="EMBL" id="RKHL01000001">
    <property type="protein sequence ID" value="ROR83264.1"/>
    <property type="molecule type" value="Genomic_DNA"/>
</dbReference>
<gene>
    <name evidence="1" type="ORF">EDD42_3375</name>
</gene>
<evidence type="ECO:0000313" key="2">
    <source>
        <dbReference type="Proteomes" id="UP000266915"/>
    </source>
</evidence>
<accession>A0A3N2C7I2</accession>